<keyword evidence="2" id="KW-1185">Reference proteome</keyword>
<accession>F4PLE2</accession>
<protein>
    <submittedName>
        <fullName evidence="1">Uncharacterized protein</fullName>
    </submittedName>
</protein>
<dbReference type="RefSeq" id="XP_004361215.1">
    <property type="nucleotide sequence ID" value="XM_004361158.1"/>
</dbReference>
<evidence type="ECO:0000313" key="1">
    <source>
        <dbReference type="EMBL" id="EGG23364.1"/>
    </source>
</evidence>
<sequence>MSKKVNVFSLGGPGEPSVKITNFDGPVYSSYTGEQLVGGVPRFGQLTDDPSGKNPTYHGVIVNNGVGMAHCYRPRYQSPQFNSGGYQSGGGNYYNSYNGGGGGGGSYYGGGYNQGGWH</sequence>
<dbReference type="AlphaFoldDB" id="F4PLE2"/>
<organism evidence="1 2">
    <name type="scientific">Cavenderia fasciculata</name>
    <name type="common">Slime mold</name>
    <name type="synonym">Dictyostelium fasciculatum</name>
    <dbReference type="NCBI Taxonomy" id="261658"/>
    <lineage>
        <taxon>Eukaryota</taxon>
        <taxon>Amoebozoa</taxon>
        <taxon>Evosea</taxon>
        <taxon>Eumycetozoa</taxon>
        <taxon>Dictyostelia</taxon>
        <taxon>Acytosteliales</taxon>
        <taxon>Cavenderiaceae</taxon>
        <taxon>Cavenderia</taxon>
    </lineage>
</organism>
<gene>
    <name evidence="1" type="ORF">DFA_05496</name>
</gene>
<dbReference type="Proteomes" id="UP000007797">
    <property type="component" value="Unassembled WGS sequence"/>
</dbReference>
<evidence type="ECO:0000313" key="2">
    <source>
        <dbReference type="Proteomes" id="UP000007797"/>
    </source>
</evidence>
<dbReference type="GeneID" id="14875471"/>
<proteinExistence type="predicted"/>
<name>F4PLE2_CACFS</name>
<dbReference type="KEGG" id="dfa:DFA_05496"/>
<dbReference type="EMBL" id="GL883008">
    <property type="protein sequence ID" value="EGG23364.1"/>
    <property type="molecule type" value="Genomic_DNA"/>
</dbReference>
<reference evidence="2" key="1">
    <citation type="journal article" date="2011" name="Genome Res.">
        <title>Phylogeny-wide analysis of social amoeba genomes highlights ancient origins for complex intercellular communication.</title>
        <authorList>
            <person name="Heidel A.J."/>
            <person name="Lawal H.M."/>
            <person name="Felder M."/>
            <person name="Schilde C."/>
            <person name="Helps N.R."/>
            <person name="Tunggal B."/>
            <person name="Rivero F."/>
            <person name="John U."/>
            <person name="Schleicher M."/>
            <person name="Eichinger L."/>
            <person name="Platzer M."/>
            <person name="Noegel A.A."/>
            <person name="Schaap P."/>
            <person name="Gloeckner G."/>
        </authorList>
    </citation>
    <scope>NUCLEOTIDE SEQUENCE [LARGE SCALE GENOMIC DNA]</scope>
    <source>
        <strain evidence="2">SH3</strain>
    </source>
</reference>